<organism evidence="7 8">
    <name type="scientific">Catellatospora citrea</name>
    <dbReference type="NCBI Taxonomy" id="53366"/>
    <lineage>
        <taxon>Bacteria</taxon>
        <taxon>Bacillati</taxon>
        <taxon>Actinomycetota</taxon>
        <taxon>Actinomycetes</taxon>
        <taxon>Micromonosporales</taxon>
        <taxon>Micromonosporaceae</taxon>
        <taxon>Catellatospora</taxon>
    </lineage>
</organism>
<dbReference type="PROSITE" id="PS50983">
    <property type="entry name" value="FE_B12_PBP"/>
    <property type="match status" value="1"/>
</dbReference>
<comment type="subcellular location">
    <subcellularLocation>
        <location evidence="1">Cell envelope</location>
    </subcellularLocation>
</comment>
<evidence type="ECO:0000256" key="5">
    <source>
        <dbReference type="SAM" id="SignalP"/>
    </source>
</evidence>
<feature type="domain" description="Fe/B12 periplasmic-binding" evidence="6">
    <location>
        <begin position="65"/>
        <end position="337"/>
    </location>
</feature>
<keyword evidence="8" id="KW-1185">Reference proteome</keyword>
<reference evidence="7 8" key="1">
    <citation type="submission" date="2021-01" db="EMBL/GenBank/DDBJ databases">
        <title>Whole genome shotgun sequence of Catellatospora citrea NBRC 14495.</title>
        <authorList>
            <person name="Komaki H."/>
            <person name="Tamura T."/>
        </authorList>
    </citation>
    <scope>NUCLEOTIDE SEQUENCE [LARGE SCALE GENOMIC DNA]</scope>
    <source>
        <strain evidence="7 8">NBRC 14495</strain>
    </source>
</reference>
<keyword evidence="4 5" id="KW-0732">Signal</keyword>
<dbReference type="EMBL" id="BONH01000004">
    <property type="protein sequence ID" value="GIF96321.1"/>
    <property type="molecule type" value="Genomic_DNA"/>
</dbReference>
<name>A0A8J3K3Z4_9ACTN</name>
<evidence type="ECO:0000313" key="8">
    <source>
        <dbReference type="Proteomes" id="UP000659904"/>
    </source>
</evidence>
<evidence type="ECO:0000259" key="6">
    <source>
        <dbReference type="PROSITE" id="PS50983"/>
    </source>
</evidence>
<evidence type="ECO:0000313" key="7">
    <source>
        <dbReference type="EMBL" id="GIF96321.1"/>
    </source>
</evidence>
<accession>A0A8J3K3Z4</accession>
<evidence type="ECO:0000256" key="3">
    <source>
        <dbReference type="ARBA" id="ARBA00022448"/>
    </source>
</evidence>
<dbReference type="PROSITE" id="PS51257">
    <property type="entry name" value="PROKAR_LIPOPROTEIN"/>
    <property type="match status" value="1"/>
</dbReference>
<dbReference type="AlphaFoldDB" id="A0A8J3K3Z4"/>
<keyword evidence="3" id="KW-0813">Transport</keyword>
<comment type="similarity">
    <text evidence="2">Belongs to the bacterial solute-binding protein 8 family.</text>
</comment>
<protein>
    <submittedName>
        <fullName evidence="7">ABC transporter substrate-binding protein</fullName>
    </submittedName>
</protein>
<dbReference type="InterPro" id="IPR051313">
    <property type="entry name" value="Bact_iron-sidero_bind"/>
</dbReference>
<evidence type="ECO:0000256" key="2">
    <source>
        <dbReference type="ARBA" id="ARBA00008814"/>
    </source>
</evidence>
<dbReference type="PANTHER" id="PTHR30532:SF24">
    <property type="entry name" value="FERRIC ENTEROBACTIN-BINDING PERIPLASMIC PROTEIN FEPB"/>
    <property type="match status" value="1"/>
</dbReference>
<evidence type="ECO:0000256" key="4">
    <source>
        <dbReference type="ARBA" id="ARBA00022729"/>
    </source>
</evidence>
<dbReference type="GO" id="GO:1901678">
    <property type="term" value="P:iron coordination entity transport"/>
    <property type="evidence" value="ECO:0007669"/>
    <property type="project" value="UniProtKB-ARBA"/>
</dbReference>
<dbReference type="Gene3D" id="3.40.50.1980">
    <property type="entry name" value="Nitrogenase molybdenum iron protein domain"/>
    <property type="match status" value="2"/>
</dbReference>
<sequence length="351" mass="37141">MRLLSPVRTLTATATAVILGLGLAACGTDQEPSGTSGSQGATSAAFPVAIEHKYGTTEIKAEPKRVVVVGLVEQDALLALGVVPVATTEWFGGHPGAVWPWASDELGSAAKPEVLTNTDGIKFEKVAALRPDLIVGLYSNLTAEDYATLSKIAPTLAQPKDTIDYGVSWQQATRTVGTAVGRKEQAEKVVADVEAKFAAAKAANPKFAGATALVATQWEGYYVYGAQDPRGRLLQDLGFKMPDGLDAITGKEFGKSISRERTDLLDTDVMIWLVDKHDADQAKIHADPLYAKLDVKTQAREVFLENGELLGGATSFITPLSLPYLLDGLVPQLAAAVDGDPATEVERAPAK</sequence>
<dbReference type="InterPro" id="IPR002491">
    <property type="entry name" value="ABC_transptr_periplasmic_BD"/>
</dbReference>
<dbReference type="RefSeq" id="WP_120320660.1">
    <property type="nucleotide sequence ID" value="NZ_BONH01000004.1"/>
</dbReference>
<evidence type="ECO:0000256" key="1">
    <source>
        <dbReference type="ARBA" id="ARBA00004196"/>
    </source>
</evidence>
<feature type="chain" id="PRO_5039577598" evidence="5">
    <location>
        <begin position="28"/>
        <end position="351"/>
    </location>
</feature>
<dbReference type="PANTHER" id="PTHR30532">
    <property type="entry name" value="IRON III DICITRATE-BINDING PERIPLASMIC PROTEIN"/>
    <property type="match status" value="1"/>
</dbReference>
<comment type="caution">
    <text evidence="7">The sequence shown here is derived from an EMBL/GenBank/DDBJ whole genome shotgun (WGS) entry which is preliminary data.</text>
</comment>
<dbReference type="GO" id="GO:0030288">
    <property type="term" value="C:outer membrane-bounded periplasmic space"/>
    <property type="evidence" value="ECO:0007669"/>
    <property type="project" value="TreeGrafter"/>
</dbReference>
<gene>
    <name evidence="7" type="ORF">Cci01nite_14150</name>
</gene>
<dbReference type="Pfam" id="PF01497">
    <property type="entry name" value="Peripla_BP_2"/>
    <property type="match status" value="1"/>
</dbReference>
<feature type="signal peptide" evidence="5">
    <location>
        <begin position="1"/>
        <end position="27"/>
    </location>
</feature>
<dbReference type="SUPFAM" id="SSF53807">
    <property type="entry name" value="Helical backbone' metal receptor"/>
    <property type="match status" value="1"/>
</dbReference>
<dbReference type="Proteomes" id="UP000659904">
    <property type="component" value="Unassembled WGS sequence"/>
</dbReference>
<proteinExistence type="inferred from homology"/>